<evidence type="ECO:0000313" key="2">
    <source>
        <dbReference type="EMBL" id="SZX60616.1"/>
    </source>
</evidence>
<reference evidence="3 4" key="1">
    <citation type="submission" date="2016-10" db="EMBL/GenBank/DDBJ databases">
        <authorList>
            <person name="Cai Z."/>
        </authorList>
    </citation>
    <scope>NUCLEOTIDE SEQUENCE [LARGE SCALE GENOMIC DNA]</scope>
</reference>
<name>A0A383W5T7_TETOB</name>
<sequence>MSCSQPASHRHGRPGTGENASSGPADAPAAVANEYELERLRRIQRNKQVLAELGLENAATKLLAGSSKHAKQRAAKRQHCNSADGEQQEQQQPARRSRRLASQPAEAAPEHQELGPGGCSKPGPVERRRVFAAASKLDANALLQHNVYRMNSMTEKALITRAWKITNVSKLQSFVQVLEAAGKEAVLQEARKALQQLTGCSS</sequence>
<accession>A0A383W5T7</accession>
<feature type="compositionally biased region" description="Basic residues" evidence="1">
    <location>
        <begin position="68"/>
        <end position="79"/>
    </location>
</feature>
<organism evidence="3 4">
    <name type="scientific">Tetradesmus obliquus</name>
    <name type="common">Green alga</name>
    <name type="synonym">Acutodesmus obliquus</name>
    <dbReference type="NCBI Taxonomy" id="3088"/>
    <lineage>
        <taxon>Eukaryota</taxon>
        <taxon>Viridiplantae</taxon>
        <taxon>Chlorophyta</taxon>
        <taxon>core chlorophytes</taxon>
        <taxon>Chlorophyceae</taxon>
        <taxon>CS clade</taxon>
        <taxon>Sphaeropleales</taxon>
        <taxon>Scenedesmaceae</taxon>
        <taxon>Tetradesmus</taxon>
    </lineage>
</organism>
<feature type="region of interest" description="Disordered" evidence="1">
    <location>
        <begin position="1"/>
        <end position="31"/>
    </location>
</feature>
<dbReference type="EMBL" id="FNXT01000081">
    <property type="protein sequence ID" value="SZX60616.1"/>
    <property type="molecule type" value="Genomic_DNA"/>
</dbReference>
<evidence type="ECO:0000313" key="3">
    <source>
        <dbReference type="EMBL" id="SZX73005.1"/>
    </source>
</evidence>
<feature type="region of interest" description="Disordered" evidence="1">
    <location>
        <begin position="64"/>
        <end position="124"/>
    </location>
</feature>
<gene>
    <name evidence="2" type="ORF">BQ4739_LOCUS1148</name>
    <name evidence="3" type="ORF">BQ4739_LOCUS13127</name>
</gene>
<proteinExistence type="predicted"/>
<dbReference type="EMBL" id="FNXT01001182">
    <property type="protein sequence ID" value="SZX73005.1"/>
    <property type="molecule type" value="Genomic_DNA"/>
</dbReference>
<keyword evidence="4" id="KW-1185">Reference proteome</keyword>
<evidence type="ECO:0000313" key="4">
    <source>
        <dbReference type="Proteomes" id="UP000256970"/>
    </source>
</evidence>
<dbReference type="AlphaFoldDB" id="A0A383W5T7"/>
<evidence type="ECO:0000256" key="1">
    <source>
        <dbReference type="SAM" id="MobiDB-lite"/>
    </source>
</evidence>
<protein>
    <submittedName>
        <fullName evidence="3">Uncharacterized protein</fullName>
    </submittedName>
</protein>
<dbReference type="Proteomes" id="UP000256970">
    <property type="component" value="Unassembled WGS sequence"/>
</dbReference>
<feature type="compositionally biased region" description="Polar residues" evidence="1">
    <location>
        <begin position="80"/>
        <end position="94"/>
    </location>
</feature>